<protein>
    <submittedName>
        <fullName evidence="1">Uncharacterized protein</fullName>
    </submittedName>
</protein>
<comment type="caution">
    <text evidence="1">The sequence shown here is derived from an EMBL/GenBank/DDBJ whole genome shotgun (WGS) entry which is preliminary data.</text>
</comment>
<dbReference type="RefSeq" id="WP_125019471.1">
    <property type="nucleotide sequence ID" value="NZ_RQVQ01000024.1"/>
</dbReference>
<dbReference type="OrthoDB" id="1490993at2"/>
<dbReference type="Proteomes" id="UP000275719">
    <property type="component" value="Unassembled WGS sequence"/>
</dbReference>
<evidence type="ECO:0000313" key="2">
    <source>
        <dbReference type="Proteomes" id="UP000275719"/>
    </source>
</evidence>
<keyword evidence="2" id="KW-1185">Reference proteome</keyword>
<gene>
    <name evidence="1" type="ORF">EG240_11150</name>
</gene>
<sequence>MRNIIFFFFFSLTAIAQEKDYIQYHKDINKAEELFFLQSQTDSALYYYDKVFGAYDYIFVKDLVNAAQISIFSDKPYQKYIEQAFEYGLKLEHLKNYPLFAKVLPQLSNDKKLKILYNEKRKNYLSKINFNYLDQIYKMAIQDQKTKSQNNYQINILKTTDKLIYLTLAKGFPGERLLGISDSTIFKEINKPHLDLYEQRKDAKNLFYMNSNEKGLAQEWSLVMFVHNDCSYKLYHKILLDEVKKGNIYPRDVGLIYDNMFRTQRNDYPSYCGAVNFKGVYRLNLFTDYSNFKDINQTNKMREELFIVSTYVDDKKRDYEFDHDFKLFSGFWWCR</sequence>
<name>A0A3P3W4K3_9FLAO</name>
<proteinExistence type="predicted"/>
<dbReference type="AlphaFoldDB" id="A0A3P3W4K3"/>
<organism evidence="1 2">
    <name type="scientific">Paenimyroides tangerinum</name>
    <dbReference type="NCBI Taxonomy" id="2488728"/>
    <lineage>
        <taxon>Bacteria</taxon>
        <taxon>Pseudomonadati</taxon>
        <taxon>Bacteroidota</taxon>
        <taxon>Flavobacteriia</taxon>
        <taxon>Flavobacteriales</taxon>
        <taxon>Flavobacteriaceae</taxon>
        <taxon>Paenimyroides</taxon>
    </lineage>
</organism>
<accession>A0A3P3W4K3</accession>
<reference evidence="1 2" key="1">
    <citation type="submission" date="2018-11" db="EMBL/GenBank/DDBJ databases">
        <title>Flavobacterium sp. nov., YIM 102701-2 draft genome.</title>
        <authorList>
            <person name="Li G."/>
            <person name="Jiang Y."/>
        </authorList>
    </citation>
    <scope>NUCLEOTIDE SEQUENCE [LARGE SCALE GENOMIC DNA]</scope>
    <source>
        <strain evidence="1 2">YIM 102701-2</strain>
    </source>
</reference>
<dbReference type="EMBL" id="RQVQ01000024">
    <property type="protein sequence ID" value="RRJ89664.1"/>
    <property type="molecule type" value="Genomic_DNA"/>
</dbReference>
<evidence type="ECO:0000313" key="1">
    <source>
        <dbReference type="EMBL" id="RRJ89664.1"/>
    </source>
</evidence>